<dbReference type="PANTHER" id="PTHR21310:SF15">
    <property type="entry name" value="AMINOGLYCOSIDE PHOSPHOTRANSFERASE DOMAIN-CONTAINING PROTEIN"/>
    <property type="match status" value="1"/>
</dbReference>
<dbReference type="RefSeq" id="WP_171782054.1">
    <property type="nucleotide sequence ID" value="NZ_JABEZU010000001.1"/>
</dbReference>
<dbReference type="EMBL" id="JABEZU010000001">
    <property type="protein sequence ID" value="NOV95787.1"/>
    <property type="molecule type" value="Genomic_DNA"/>
</dbReference>
<dbReference type="Gene3D" id="3.90.1200.10">
    <property type="match status" value="1"/>
</dbReference>
<name>A0ABX1ZYV4_9MICO</name>
<dbReference type="Gene3D" id="3.30.200.20">
    <property type="entry name" value="Phosphorylase Kinase, domain 1"/>
    <property type="match status" value="1"/>
</dbReference>
<proteinExistence type="predicted"/>
<comment type="caution">
    <text evidence="2">The sequence shown here is derived from an EMBL/GenBank/DDBJ whole genome shotgun (WGS) entry which is preliminary data.</text>
</comment>
<reference evidence="2 3" key="1">
    <citation type="submission" date="2020-05" db="EMBL/GenBank/DDBJ databases">
        <title>Genomic Encyclopedia of Type Strains, Phase III (KMG-III): the genomes of soil and plant-associated and newly described type strains.</title>
        <authorList>
            <person name="Whitman W."/>
        </authorList>
    </citation>
    <scope>NUCLEOTIDE SEQUENCE [LARGE SCALE GENOMIC DNA]</scope>
    <source>
        <strain evidence="2 3">KCTC 19046</strain>
    </source>
</reference>
<keyword evidence="2" id="KW-0808">Transferase</keyword>
<sequence length="331" mass="35311">MLTKTTVTEDQVAAVLASLGTVRGVEPLAGGLFATVLRADLTDGRQVVVKVTGADTARLLRYEHGIAGTEAHAYLLARRAGLPVPALLHTDRSREHVDGDVLVTEHVPGVLWHQAGLDGETTRRVRRELGRFMAGLHRITGDRFGYPAPESGLGRATWPEAFAAMVEAVLDDAVRWDVPLPHGRLRAAVDAHAEVLATVTTPRLVHADLWPGNILLDPAGHGLAAALDAERALWGDPLFEMVGADQLGAGAVDPDVLGGYRDAGGDLGLGDGTPGHGDPAAWTRLRLYRAYFACLLVVEVVPRAYSGDWVTGYVGTSRANLERMLDELEAA</sequence>
<dbReference type="PANTHER" id="PTHR21310">
    <property type="entry name" value="AMINOGLYCOSIDE PHOSPHOTRANSFERASE-RELATED-RELATED"/>
    <property type="match status" value="1"/>
</dbReference>
<dbReference type="InterPro" id="IPR051678">
    <property type="entry name" value="AGP_Transferase"/>
</dbReference>
<protein>
    <submittedName>
        <fullName evidence="2">Ser/Thr protein kinase RdoA (MazF antagonist)</fullName>
    </submittedName>
</protein>
<gene>
    <name evidence="2" type="ORF">HDG69_000340</name>
</gene>
<accession>A0ABX1ZYV4</accession>
<evidence type="ECO:0000313" key="2">
    <source>
        <dbReference type="EMBL" id="NOV95787.1"/>
    </source>
</evidence>
<dbReference type="SUPFAM" id="SSF56112">
    <property type="entry name" value="Protein kinase-like (PK-like)"/>
    <property type="match status" value="1"/>
</dbReference>
<organism evidence="2 3">
    <name type="scientific">Isoptericola halotolerans</name>
    <dbReference type="NCBI Taxonomy" id="300560"/>
    <lineage>
        <taxon>Bacteria</taxon>
        <taxon>Bacillati</taxon>
        <taxon>Actinomycetota</taxon>
        <taxon>Actinomycetes</taxon>
        <taxon>Micrococcales</taxon>
        <taxon>Promicromonosporaceae</taxon>
        <taxon>Isoptericola</taxon>
    </lineage>
</organism>
<keyword evidence="3" id="KW-1185">Reference proteome</keyword>
<keyword evidence="2" id="KW-0418">Kinase</keyword>
<feature type="domain" description="Aminoglycoside phosphotransferase" evidence="1">
    <location>
        <begin position="25"/>
        <end position="265"/>
    </location>
</feature>
<dbReference type="GO" id="GO:0016301">
    <property type="term" value="F:kinase activity"/>
    <property type="evidence" value="ECO:0007669"/>
    <property type="project" value="UniProtKB-KW"/>
</dbReference>
<dbReference type="InterPro" id="IPR002575">
    <property type="entry name" value="Aminoglycoside_PTrfase"/>
</dbReference>
<dbReference type="InterPro" id="IPR011009">
    <property type="entry name" value="Kinase-like_dom_sf"/>
</dbReference>
<evidence type="ECO:0000259" key="1">
    <source>
        <dbReference type="Pfam" id="PF01636"/>
    </source>
</evidence>
<evidence type="ECO:0000313" key="3">
    <source>
        <dbReference type="Proteomes" id="UP000757540"/>
    </source>
</evidence>
<dbReference type="Proteomes" id="UP000757540">
    <property type="component" value="Unassembled WGS sequence"/>
</dbReference>
<dbReference type="Pfam" id="PF01636">
    <property type="entry name" value="APH"/>
    <property type="match status" value="1"/>
</dbReference>